<comment type="caution">
    <text evidence="2">The sequence shown here is derived from an EMBL/GenBank/DDBJ whole genome shotgun (WGS) entry which is preliminary data.</text>
</comment>
<organism evidence="2 3">
    <name type="scientific">Trichinella britovi</name>
    <name type="common">Parasitic roundworm</name>
    <dbReference type="NCBI Taxonomy" id="45882"/>
    <lineage>
        <taxon>Eukaryota</taxon>
        <taxon>Metazoa</taxon>
        <taxon>Ecdysozoa</taxon>
        <taxon>Nematoda</taxon>
        <taxon>Enoplea</taxon>
        <taxon>Dorylaimia</taxon>
        <taxon>Trichinellida</taxon>
        <taxon>Trichinellidae</taxon>
        <taxon>Trichinella</taxon>
    </lineage>
</organism>
<protein>
    <submittedName>
        <fullName evidence="2">Uncharacterized protein</fullName>
    </submittedName>
</protein>
<evidence type="ECO:0000313" key="3">
    <source>
        <dbReference type="Proteomes" id="UP000054653"/>
    </source>
</evidence>
<accession>A0A0V0Z7R6</accession>
<name>A0A0V0Z7R6_TRIBR</name>
<proteinExistence type="predicted"/>
<keyword evidence="3" id="KW-1185">Reference proteome</keyword>
<dbReference type="Proteomes" id="UP000054653">
    <property type="component" value="Unassembled WGS sequence"/>
</dbReference>
<gene>
    <name evidence="2" type="ORF">T03_5954</name>
</gene>
<feature type="region of interest" description="Disordered" evidence="1">
    <location>
        <begin position="1"/>
        <end position="33"/>
    </location>
</feature>
<sequence length="33" mass="3651">MSFRRASTPGKQKKDGRRPVFLSSSYGDFLSSG</sequence>
<evidence type="ECO:0000256" key="1">
    <source>
        <dbReference type="SAM" id="MobiDB-lite"/>
    </source>
</evidence>
<feature type="compositionally biased region" description="Polar residues" evidence="1">
    <location>
        <begin position="22"/>
        <end position="33"/>
    </location>
</feature>
<evidence type="ECO:0000313" key="2">
    <source>
        <dbReference type="EMBL" id="KRY08122.1"/>
    </source>
</evidence>
<dbReference type="AlphaFoldDB" id="A0A0V0Z7R6"/>
<reference evidence="2 3" key="1">
    <citation type="submission" date="2015-01" db="EMBL/GenBank/DDBJ databases">
        <title>Evolution of Trichinella species and genotypes.</title>
        <authorList>
            <person name="Korhonen P.K."/>
            <person name="Edoardo P."/>
            <person name="Giuseppe L.R."/>
            <person name="Gasser R.B."/>
        </authorList>
    </citation>
    <scope>NUCLEOTIDE SEQUENCE [LARGE SCALE GENOMIC DNA]</scope>
    <source>
        <strain evidence="2">ISS120</strain>
    </source>
</reference>
<dbReference type="EMBL" id="JYDI01004021">
    <property type="protein sequence ID" value="KRY08122.1"/>
    <property type="molecule type" value="Genomic_DNA"/>
</dbReference>